<name>A0A812K6Y9_9DINO</name>
<dbReference type="InterPro" id="IPR011990">
    <property type="entry name" value="TPR-like_helical_dom_sf"/>
</dbReference>
<evidence type="ECO:0000256" key="1">
    <source>
        <dbReference type="PROSITE-ProRule" id="PRU00708"/>
    </source>
</evidence>
<dbReference type="InterPro" id="IPR002885">
    <property type="entry name" value="PPR_rpt"/>
</dbReference>
<dbReference type="InterPro" id="IPR052308">
    <property type="entry name" value="PPR_domain-containing"/>
</dbReference>
<dbReference type="Proteomes" id="UP000604046">
    <property type="component" value="Unassembled WGS sequence"/>
</dbReference>
<sequence>MTPGYINEQLAFTLFCCNSAISACGRAGLWQLALAHLAAVPDLALLPTDMNYNAAITACERGSQWERALALLGAMPTAALQPTAFSFSSIIVACEGASQWEASLNFLELMESHMLPPDMVSWTAAMGACVKAAKWEDSLALLAQMTRRKIPVDRYCFNALASACEKADRWDVALSVLAMMRARRLPPEIVTYNAALASCKRSGRWEVALLLMEQAKATSNALDAISFNCLIGTCHLGSQWQLSLHFLHAMPVAAVEPDRSSYTEAAGACEKSSQWRDALEVLASALSQQLVPDGTCLGAVAGALRSARGEDAAFELLEQLRGRWRQHGEPDVLGEGITVLARQPGVLAISKPEGISTEELLERLFGRQWIDVAQTVSRLDYPTSGVLPVALGPEGSAACSWLQAQFAAKLVKKEYLCLAEGPYLGEVGDEGAITKPLRTVGVGSVRTEVSPSGRYARTGFRILRRFTGTGDREPKMLLAMPETGRTHQIRVHLASIDQPLVGDQTYGSKSSELSSRCPRLFLHCHRIRLRDLAGQALTAEAPLPPELQELLSGLQGFM</sequence>
<dbReference type="GO" id="GO:0009982">
    <property type="term" value="F:pseudouridine synthase activity"/>
    <property type="evidence" value="ECO:0007669"/>
    <property type="project" value="InterPro"/>
</dbReference>
<dbReference type="EMBL" id="CAJNDS010000602">
    <property type="protein sequence ID" value="CAE7221798.1"/>
    <property type="molecule type" value="Genomic_DNA"/>
</dbReference>
<evidence type="ECO:0000313" key="3">
    <source>
        <dbReference type="EMBL" id="CAE7221798.1"/>
    </source>
</evidence>
<dbReference type="InterPro" id="IPR020103">
    <property type="entry name" value="PsdUridine_synth_cat_dom_sf"/>
</dbReference>
<gene>
    <name evidence="3" type="ORF">SNAT2548_LOCUS8202</name>
</gene>
<dbReference type="NCBIfam" id="TIGR00756">
    <property type="entry name" value="PPR"/>
    <property type="match status" value="2"/>
</dbReference>
<feature type="repeat" description="PPR" evidence="1">
    <location>
        <begin position="153"/>
        <end position="187"/>
    </location>
</feature>
<dbReference type="AlphaFoldDB" id="A0A812K6Y9"/>
<comment type="caution">
    <text evidence="3">The sequence shown here is derived from an EMBL/GenBank/DDBJ whole genome shotgun (WGS) entry which is preliminary data.</text>
</comment>
<proteinExistence type="predicted"/>
<accession>A0A812K6Y9</accession>
<evidence type="ECO:0000259" key="2">
    <source>
        <dbReference type="Pfam" id="PF00849"/>
    </source>
</evidence>
<dbReference type="SUPFAM" id="SSF55120">
    <property type="entry name" value="Pseudouridine synthase"/>
    <property type="match status" value="1"/>
</dbReference>
<feature type="repeat" description="PPR" evidence="1">
    <location>
        <begin position="118"/>
        <end position="152"/>
    </location>
</feature>
<dbReference type="OrthoDB" id="424794at2759"/>
<protein>
    <recommendedName>
        <fullName evidence="2">Pseudouridine synthase RsuA/RluA-like domain-containing protein</fullName>
    </recommendedName>
</protein>
<dbReference type="GO" id="GO:0001522">
    <property type="term" value="P:pseudouridine synthesis"/>
    <property type="evidence" value="ECO:0007669"/>
    <property type="project" value="InterPro"/>
</dbReference>
<reference evidence="3" key="1">
    <citation type="submission" date="2021-02" db="EMBL/GenBank/DDBJ databases">
        <authorList>
            <person name="Dougan E. K."/>
            <person name="Rhodes N."/>
            <person name="Thang M."/>
            <person name="Chan C."/>
        </authorList>
    </citation>
    <scope>NUCLEOTIDE SEQUENCE</scope>
</reference>
<dbReference type="Gene3D" id="3.30.2350.10">
    <property type="entry name" value="Pseudouridine synthase"/>
    <property type="match status" value="1"/>
</dbReference>
<keyword evidence="4" id="KW-1185">Reference proteome</keyword>
<feature type="domain" description="Pseudouridine synthase RsuA/RluA-like" evidence="2">
    <location>
        <begin position="373"/>
        <end position="495"/>
    </location>
</feature>
<dbReference type="PANTHER" id="PTHR47937:SF8">
    <property type="entry name" value="PENTATRICOPEPTIDE REPEAT DOMAIN CONTAINING PROTEIN-RELATED"/>
    <property type="match status" value="1"/>
</dbReference>
<dbReference type="Pfam" id="PF13812">
    <property type="entry name" value="PPR_3"/>
    <property type="match status" value="1"/>
</dbReference>
<dbReference type="InterPro" id="IPR006145">
    <property type="entry name" value="PsdUridine_synth_RsuA/RluA"/>
</dbReference>
<dbReference type="Gene3D" id="1.25.40.10">
    <property type="entry name" value="Tetratricopeptide repeat domain"/>
    <property type="match status" value="3"/>
</dbReference>
<dbReference type="CDD" id="cd02869">
    <property type="entry name" value="PseudoU_synth_RluA_like"/>
    <property type="match status" value="1"/>
</dbReference>
<dbReference type="PANTHER" id="PTHR47937">
    <property type="entry name" value="PLASTID TRANSCRIPTIONALLY ACTIVE CHROMOSOME 2-LIKE PROTEIN"/>
    <property type="match status" value="1"/>
</dbReference>
<organism evidence="3 4">
    <name type="scientific">Symbiodinium natans</name>
    <dbReference type="NCBI Taxonomy" id="878477"/>
    <lineage>
        <taxon>Eukaryota</taxon>
        <taxon>Sar</taxon>
        <taxon>Alveolata</taxon>
        <taxon>Dinophyceae</taxon>
        <taxon>Suessiales</taxon>
        <taxon>Symbiodiniaceae</taxon>
        <taxon>Symbiodinium</taxon>
    </lineage>
</organism>
<evidence type="ECO:0000313" key="4">
    <source>
        <dbReference type="Proteomes" id="UP000604046"/>
    </source>
</evidence>
<dbReference type="GO" id="GO:0003723">
    <property type="term" value="F:RNA binding"/>
    <property type="evidence" value="ECO:0007669"/>
    <property type="project" value="InterPro"/>
</dbReference>
<dbReference type="PROSITE" id="PS51375">
    <property type="entry name" value="PPR"/>
    <property type="match status" value="2"/>
</dbReference>
<dbReference type="Pfam" id="PF00849">
    <property type="entry name" value="PseudoU_synth_2"/>
    <property type="match status" value="1"/>
</dbReference>